<name>A0A0L0FE75_9EUKA</name>
<accession>A0A0L0FE75</accession>
<dbReference type="Proteomes" id="UP000054560">
    <property type="component" value="Unassembled WGS sequence"/>
</dbReference>
<feature type="region of interest" description="Disordered" evidence="1">
    <location>
        <begin position="1"/>
        <end position="20"/>
    </location>
</feature>
<evidence type="ECO:0000313" key="2">
    <source>
        <dbReference type="EMBL" id="KNC74373.1"/>
    </source>
</evidence>
<dbReference type="RefSeq" id="XP_014148275.1">
    <property type="nucleotide sequence ID" value="XM_014292800.1"/>
</dbReference>
<gene>
    <name evidence="2" type="ORF">SARC_13075</name>
</gene>
<proteinExistence type="predicted"/>
<evidence type="ECO:0000256" key="1">
    <source>
        <dbReference type="SAM" id="MobiDB-lite"/>
    </source>
</evidence>
<organism evidence="2 3">
    <name type="scientific">Sphaeroforma arctica JP610</name>
    <dbReference type="NCBI Taxonomy" id="667725"/>
    <lineage>
        <taxon>Eukaryota</taxon>
        <taxon>Ichthyosporea</taxon>
        <taxon>Ichthyophonida</taxon>
        <taxon>Sphaeroforma</taxon>
    </lineage>
</organism>
<protein>
    <submittedName>
        <fullName evidence="2">Uncharacterized protein</fullName>
    </submittedName>
</protein>
<dbReference type="EMBL" id="KQ244473">
    <property type="protein sequence ID" value="KNC74373.1"/>
    <property type="molecule type" value="Genomic_DNA"/>
</dbReference>
<reference evidence="2 3" key="1">
    <citation type="submission" date="2011-02" db="EMBL/GenBank/DDBJ databases">
        <title>The Genome Sequence of Sphaeroforma arctica JP610.</title>
        <authorList>
            <consortium name="The Broad Institute Genome Sequencing Platform"/>
            <person name="Russ C."/>
            <person name="Cuomo C."/>
            <person name="Young S.K."/>
            <person name="Zeng Q."/>
            <person name="Gargeya S."/>
            <person name="Alvarado L."/>
            <person name="Berlin A."/>
            <person name="Chapman S.B."/>
            <person name="Chen Z."/>
            <person name="Freedman E."/>
            <person name="Gellesch M."/>
            <person name="Goldberg J."/>
            <person name="Griggs A."/>
            <person name="Gujja S."/>
            <person name="Heilman E."/>
            <person name="Heiman D."/>
            <person name="Howarth C."/>
            <person name="Mehta T."/>
            <person name="Neiman D."/>
            <person name="Pearson M."/>
            <person name="Roberts A."/>
            <person name="Saif S."/>
            <person name="Shea T."/>
            <person name="Shenoy N."/>
            <person name="Sisk P."/>
            <person name="Stolte C."/>
            <person name="Sykes S."/>
            <person name="White J."/>
            <person name="Yandava C."/>
            <person name="Burger G."/>
            <person name="Gray M.W."/>
            <person name="Holland P.W.H."/>
            <person name="King N."/>
            <person name="Lang F.B.F."/>
            <person name="Roger A.J."/>
            <person name="Ruiz-Trillo I."/>
            <person name="Haas B."/>
            <person name="Nusbaum C."/>
            <person name="Birren B."/>
        </authorList>
    </citation>
    <scope>NUCLEOTIDE SEQUENCE [LARGE SCALE GENOMIC DNA]</scope>
    <source>
        <strain evidence="2 3">JP610</strain>
    </source>
</reference>
<dbReference type="GeneID" id="25913579"/>
<evidence type="ECO:0000313" key="3">
    <source>
        <dbReference type="Proteomes" id="UP000054560"/>
    </source>
</evidence>
<sequence length="55" mass="5753">MSGGVQQRPTKVPTHTTKSGVTFAKYAGDSTVIGVPHSQRSGTAVFIPEGMSYEA</sequence>
<dbReference type="AlphaFoldDB" id="A0A0L0FE75"/>
<feature type="non-terminal residue" evidence="2">
    <location>
        <position position="55"/>
    </location>
</feature>
<keyword evidence="3" id="KW-1185">Reference proteome</keyword>